<dbReference type="SUPFAM" id="SSF51120">
    <property type="entry name" value="beta-Roll"/>
    <property type="match status" value="2"/>
</dbReference>
<evidence type="ECO:0000313" key="4">
    <source>
        <dbReference type="Proteomes" id="UP001595629"/>
    </source>
</evidence>
<gene>
    <name evidence="3" type="ORF">ACFORG_18395</name>
</gene>
<dbReference type="PANTHER" id="PTHR38340">
    <property type="entry name" value="S-LAYER PROTEIN"/>
    <property type="match status" value="1"/>
</dbReference>
<dbReference type="PANTHER" id="PTHR38340:SF1">
    <property type="entry name" value="S-LAYER PROTEIN"/>
    <property type="match status" value="1"/>
</dbReference>
<keyword evidence="4" id="KW-1185">Reference proteome</keyword>
<protein>
    <submittedName>
        <fullName evidence="3">Calcium-binding protein</fullName>
    </submittedName>
</protein>
<evidence type="ECO:0000256" key="1">
    <source>
        <dbReference type="ARBA" id="ARBA00004613"/>
    </source>
</evidence>
<dbReference type="InterPro" id="IPR018511">
    <property type="entry name" value="Hemolysin-typ_Ca-bd_CS"/>
</dbReference>
<dbReference type="EMBL" id="JBHRXI010000017">
    <property type="protein sequence ID" value="MFC3615729.1"/>
    <property type="molecule type" value="Genomic_DNA"/>
</dbReference>
<reference evidence="4" key="1">
    <citation type="journal article" date="2019" name="Int. J. Syst. Evol. Microbiol.">
        <title>The Global Catalogue of Microorganisms (GCM) 10K type strain sequencing project: providing services to taxonomists for standard genome sequencing and annotation.</title>
        <authorList>
            <consortium name="The Broad Institute Genomics Platform"/>
            <consortium name="The Broad Institute Genome Sequencing Center for Infectious Disease"/>
            <person name="Wu L."/>
            <person name="Ma J."/>
        </authorList>
    </citation>
    <scope>NUCLEOTIDE SEQUENCE [LARGE SCALE GENOMIC DNA]</scope>
    <source>
        <strain evidence="4">KCTC 42911</strain>
    </source>
</reference>
<organism evidence="3 4">
    <name type="scientific">Lutimaribacter marinistellae</name>
    <dbReference type="NCBI Taxonomy" id="1820329"/>
    <lineage>
        <taxon>Bacteria</taxon>
        <taxon>Pseudomonadati</taxon>
        <taxon>Pseudomonadota</taxon>
        <taxon>Alphaproteobacteria</taxon>
        <taxon>Rhodobacterales</taxon>
        <taxon>Roseobacteraceae</taxon>
        <taxon>Lutimaribacter</taxon>
    </lineage>
</organism>
<dbReference type="Gene3D" id="2.150.10.10">
    <property type="entry name" value="Serralysin-like metalloprotease, C-terminal"/>
    <property type="match status" value="3"/>
</dbReference>
<accession>A0ABV7TMH2</accession>
<dbReference type="PRINTS" id="PR00313">
    <property type="entry name" value="CABNDNGRPT"/>
</dbReference>
<evidence type="ECO:0000313" key="3">
    <source>
        <dbReference type="EMBL" id="MFC3615729.1"/>
    </source>
</evidence>
<dbReference type="InterPro" id="IPR001343">
    <property type="entry name" value="Hemolysn_Ca-bd"/>
</dbReference>
<comment type="caution">
    <text evidence="3">The sequence shown here is derived from an EMBL/GenBank/DDBJ whole genome shotgun (WGS) entry which is preliminary data.</text>
</comment>
<dbReference type="InterPro" id="IPR050557">
    <property type="entry name" value="RTX_toxin/Mannuronan_C5-epim"/>
</dbReference>
<sequence length="629" mass="67140">MIFSIAPTQPAINNYSTTFRLGDDRLIEVTSGPFDQKQVSIWDTQGNRLVDKVELIGPDDQPIAYTPWHLRDDGNGAFSIFVQGSTSSGTQADLRLVSYDAQGVQTRSTTYERLDFDKLRGDAAIDVGDGKVLAVVNVGNRVVSRLYDADGVIVNRTLWNATETGAGSARGDNLNFTLARAGDTVFVFYVNDDAHASNGGLFLTRLTLEGELLQPADPEEQQHIQNLAFPRGPARGMLEAATLSNGKIALVYNADRQHEDDGTPEVEDTGADIYLRIYNPDGSEHRGETRINEYFLEHQEDVRLFPLENGGFVVTYQNIAPEAPWWNPTQELPPFEGPENTVVLRVFDAEGQPMSDSEAPLDAYNWGENSQIFPDGSGYIIGPSGVFQLETNLPDPPRALMGTDDADLLEGGNGADTLNGLAGDDTLRGGDGTDTLIGGEGDDVIEGGATEADLRDVVYGGDGDDSIDGGYGNDELRGDAGNDTVSGGFGTDTVIGADGDDVLTGQAWSDLLYGGAGNDFVNGGFGYDRVNGGEGADRFFHLGVADHGADWIQDYDAAEGDVLVFGGTGASADDFLVQVTETANAGVAGVQEAFITHIPTGNLLWALVDGDAQDAINLRIGAEIHDLLL</sequence>
<proteinExistence type="predicted"/>
<dbReference type="RefSeq" id="WP_386736999.1">
    <property type="nucleotide sequence ID" value="NZ_JBHRXI010000017.1"/>
</dbReference>
<keyword evidence="2" id="KW-0964">Secreted</keyword>
<evidence type="ECO:0000256" key="2">
    <source>
        <dbReference type="ARBA" id="ARBA00022525"/>
    </source>
</evidence>
<dbReference type="PROSITE" id="PS00330">
    <property type="entry name" value="HEMOLYSIN_CALCIUM"/>
    <property type="match status" value="2"/>
</dbReference>
<name>A0ABV7TMH2_9RHOB</name>
<dbReference type="Pfam" id="PF00353">
    <property type="entry name" value="HemolysinCabind"/>
    <property type="match status" value="3"/>
</dbReference>
<dbReference type="Proteomes" id="UP001595629">
    <property type="component" value="Unassembled WGS sequence"/>
</dbReference>
<comment type="subcellular location">
    <subcellularLocation>
        <location evidence="1">Secreted</location>
    </subcellularLocation>
</comment>
<dbReference type="InterPro" id="IPR011049">
    <property type="entry name" value="Serralysin-like_metalloprot_C"/>
</dbReference>